<dbReference type="EMBL" id="KN835223">
    <property type="protein sequence ID" value="KIK43026.1"/>
    <property type="molecule type" value="Genomic_DNA"/>
</dbReference>
<sequence>MSKRCHFSWYPGQFPDDEILSRFAVWVPFITNKGHGASNRASSQNEGGVHFFWFLVPKRCKPRLSYHPARSRREPSCLLMDTHAEHTPFGFYLTTGETKSGPLPHLNSYHCFGRPESEGLVSLSLSFALPSHGTNR</sequence>
<keyword evidence="2" id="KW-1185">Reference proteome</keyword>
<reference evidence="2" key="2">
    <citation type="submission" date="2015-01" db="EMBL/GenBank/DDBJ databases">
        <title>Evolutionary Origins and Diversification of the Mycorrhizal Mutualists.</title>
        <authorList>
            <consortium name="DOE Joint Genome Institute"/>
            <consortium name="Mycorrhizal Genomics Consortium"/>
            <person name="Kohler A."/>
            <person name="Kuo A."/>
            <person name="Nagy L.G."/>
            <person name="Floudas D."/>
            <person name="Copeland A."/>
            <person name="Barry K.W."/>
            <person name="Cichocki N."/>
            <person name="Veneault-Fourrey C."/>
            <person name="LaButti K."/>
            <person name="Lindquist E.A."/>
            <person name="Lipzen A."/>
            <person name="Lundell T."/>
            <person name="Morin E."/>
            <person name="Murat C."/>
            <person name="Riley R."/>
            <person name="Ohm R."/>
            <person name="Sun H."/>
            <person name="Tunlid A."/>
            <person name="Henrissat B."/>
            <person name="Grigoriev I.V."/>
            <person name="Hibbett D.S."/>
            <person name="Martin F."/>
        </authorList>
    </citation>
    <scope>NUCLEOTIDE SEQUENCE [LARGE SCALE GENOMIC DNA]</scope>
    <source>
        <strain evidence="2">UH-Slu-Lm8-n1</strain>
    </source>
</reference>
<evidence type="ECO:0000313" key="1">
    <source>
        <dbReference type="EMBL" id="KIK43026.1"/>
    </source>
</evidence>
<accession>A0A0D0AMJ8</accession>
<evidence type="ECO:0000313" key="2">
    <source>
        <dbReference type="Proteomes" id="UP000054485"/>
    </source>
</evidence>
<reference evidence="1 2" key="1">
    <citation type="submission" date="2014-04" db="EMBL/GenBank/DDBJ databases">
        <authorList>
            <consortium name="DOE Joint Genome Institute"/>
            <person name="Kuo A."/>
            <person name="Ruytinx J."/>
            <person name="Rineau F."/>
            <person name="Colpaert J."/>
            <person name="Kohler A."/>
            <person name="Nagy L.G."/>
            <person name="Floudas D."/>
            <person name="Copeland A."/>
            <person name="Barry K.W."/>
            <person name="Cichocki N."/>
            <person name="Veneault-Fourrey C."/>
            <person name="LaButti K."/>
            <person name="Lindquist E.A."/>
            <person name="Lipzen A."/>
            <person name="Lundell T."/>
            <person name="Morin E."/>
            <person name="Murat C."/>
            <person name="Sun H."/>
            <person name="Tunlid A."/>
            <person name="Henrissat B."/>
            <person name="Grigoriev I.V."/>
            <person name="Hibbett D.S."/>
            <person name="Martin F."/>
            <person name="Nordberg H.P."/>
            <person name="Cantor M.N."/>
            <person name="Hua S.X."/>
        </authorList>
    </citation>
    <scope>NUCLEOTIDE SEQUENCE [LARGE SCALE GENOMIC DNA]</scope>
    <source>
        <strain evidence="1 2">UH-Slu-Lm8-n1</strain>
    </source>
</reference>
<gene>
    <name evidence="1" type="ORF">CY34DRAFT_804264</name>
</gene>
<dbReference type="InParanoid" id="A0A0D0AMJ8"/>
<dbReference type="AlphaFoldDB" id="A0A0D0AMJ8"/>
<dbReference type="HOGENOM" id="CLU_1876810_0_0_1"/>
<proteinExistence type="predicted"/>
<name>A0A0D0AMJ8_9AGAM</name>
<organism evidence="1 2">
    <name type="scientific">Suillus luteus UH-Slu-Lm8-n1</name>
    <dbReference type="NCBI Taxonomy" id="930992"/>
    <lineage>
        <taxon>Eukaryota</taxon>
        <taxon>Fungi</taxon>
        <taxon>Dikarya</taxon>
        <taxon>Basidiomycota</taxon>
        <taxon>Agaricomycotina</taxon>
        <taxon>Agaricomycetes</taxon>
        <taxon>Agaricomycetidae</taxon>
        <taxon>Boletales</taxon>
        <taxon>Suillineae</taxon>
        <taxon>Suillaceae</taxon>
        <taxon>Suillus</taxon>
    </lineage>
</organism>
<protein>
    <submittedName>
        <fullName evidence="1">Uncharacterized protein</fullName>
    </submittedName>
</protein>
<dbReference type="Proteomes" id="UP000054485">
    <property type="component" value="Unassembled WGS sequence"/>
</dbReference>